<keyword evidence="6" id="KW-1185">Reference proteome</keyword>
<dbReference type="EC" id="3.2.1.20" evidence="5"/>
<evidence type="ECO:0000256" key="2">
    <source>
        <dbReference type="ARBA" id="ARBA00023295"/>
    </source>
</evidence>
<accession>A0A7Y9UNM0</accession>
<evidence type="ECO:0000256" key="3">
    <source>
        <dbReference type="SAM" id="MobiDB-lite"/>
    </source>
</evidence>
<dbReference type="SUPFAM" id="SSF51445">
    <property type="entry name" value="(Trans)glycosidases"/>
    <property type="match status" value="1"/>
</dbReference>
<evidence type="ECO:0000256" key="1">
    <source>
        <dbReference type="ARBA" id="ARBA00022801"/>
    </source>
</evidence>
<dbReference type="SMART" id="SM00642">
    <property type="entry name" value="Aamy"/>
    <property type="match status" value="1"/>
</dbReference>
<feature type="compositionally biased region" description="Low complexity" evidence="3">
    <location>
        <begin position="14"/>
        <end position="26"/>
    </location>
</feature>
<name>A0A7Y9UNM0_9ACTN</name>
<feature type="region of interest" description="Disordered" evidence="3">
    <location>
        <begin position="1"/>
        <end position="31"/>
    </location>
</feature>
<dbReference type="InterPro" id="IPR017853">
    <property type="entry name" value="GH"/>
</dbReference>
<evidence type="ECO:0000313" key="5">
    <source>
        <dbReference type="EMBL" id="NYG56606.1"/>
    </source>
</evidence>
<dbReference type="PANTHER" id="PTHR10357:SF210">
    <property type="entry name" value="MALTODEXTRIN GLUCOSIDASE"/>
    <property type="match status" value="1"/>
</dbReference>
<dbReference type="GO" id="GO:0005975">
    <property type="term" value="P:carbohydrate metabolic process"/>
    <property type="evidence" value="ECO:0007669"/>
    <property type="project" value="InterPro"/>
</dbReference>
<gene>
    <name evidence="5" type="ORF">BJ989_002910</name>
</gene>
<keyword evidence="2 5" id="KW-0326">Glycosidase</keyword>
<dbReference type="InterPro" id="IPR014756">
    <property type="entry name" value="Ig_E-set"/>
</dbReference>
<dbReference type="CDD" id="cd02857">
    <property type="entry name" value="E_set_CDase_PDE_N"/>
    <property type="match status" value="1"/>
</dbReference>
<dbReference type="GO" id="GO:0004558">
    <property type="term" value="F:alpha-1,4-glucosidase activity"/>
    <property type="evidence" value="ECO:0007669"/>
    <property type="project" value="UniProtKB-EC"/>
</dbReference>
<evidence type="ECO:0000259" key="4">
    <source>
        <dbReference type="SMART" id="SM00642"/>
    </source>
</evidence>
<dbReference type="InterPro" id="IPR006047">
    <property type="entry name" value="GH13_cat_dom"/>
</dbReference>
<proteinExistence type="predicted"/>
<dbReference type="Gene3D" id="3.20.20.80">
    <property type="entry name" value="Glycosidases"/>
    <property type="match status" value="1"/>
</dbReference>
<dbReference type="Pfam" id="PF00128">
    <property type="entry name" value="Alpha-amylase"/>
    <property type="match status" value="1"/>
</dbReference>
<feature type="domain" description="Glycosyl hydrolase family 13 catalytic" evidence="4">
    <location>
        <begin position="143"/>
        <end position="546"/>
    </location>
</feature>
<comment type="caution">
    <text evidence="5">The sequence shown here is derived from an EMBL/GenBank/DDBJ whole genome shotgun (WGS) entry which is preliminary data.</text>
</comment>
<protein>
    <submittedName>
        <fullName evidence="5">Alpha-glucosidase</fullName>
        <ecNumber evidence="5">3.2.1.20</ecNumber>
    </submittedName>
</protein>
<dbReference type="AlphaFoldDB" id="A0A7Y9UNM0"/>
<organism evidence="5 6">
    <name type="scientific">Nocardioides perillae</name>
    <dbReference type="NCBI Taxonomy" id="1119534"/>
    <lineage>
        <taxon>Bacteria</taxon>
        <taxon>Bacillati</taxon>
        <taxon>Actinomycetota</taxon>
        <taxon>Actinomycetes</taxon>
        <taxon>Propionibacteriales</taxon>
        <taxon>Nocardioidaceae</taxon>
        <taxon>Nocardioides</taxon>
    </lineage>
</organism>
<dbReference type="Proteomes" id="UP000544110">
    <property type="component" value="Unassembled WGS sequence"/>
</dbReference>
<dbReference type="EMBL" id="JACCAC010000001">
    <property type="protein sequence ID" value="NYG56606.1"/>
    <property type="molecule type" value="Genomic_DNA"/>
</dbReference>
<reference evidence="5 6" key="1">
    <citation type="submission" date="2020-07" db="EMBL/GenBank/DDBJ databases">
        <title>Sequencing the genomes of 1000 actinobacteria strains.</title>
        <authorList>
            <person name="Klenk H.-P."/>
        </authorList>
    </citation>
    <scope>NUCLEOTIDE SEQUENCE [LARGE SCALE GENOMIC DNA]</scope>
    <source>
        <strain evidence="5 6">DSM 24552</strain>
    </source>
</reference>
<dbReference type="CDD" id="cd11338">
    <property type="entry name" value="AmyAc_CMD"/>
    <property type="match status" value="1"/>
</dbReference>
<dbReference type="InterPro" id="IPR004185">
    <property type="entry name" value="Glyco_hydro_13_lg-like_dom"/>
</dbReference>
<dbReference type="PANTHER" id="PTHR10357">
    <property type="entry name" value="ALPHA-AMYLASE FAMILY MEMBER"/>
    <property type="match status" value="1"/>
</dbReference>
<sequence length="636" mass="68599">MRRAAPRAPHHDGSPAYAGPVGPAGPSLGDRVPLRVRVPHAADGSPGARTVVLRSVRDGEPAVAEATLESSDEGGSWWRAELDVVNPETSYRFLVAGGAGSGSGYAWLNASGVHDRDVTDAGDFRLSTRHRLPDWVPDQVGYQVFPDRFERTEVGVPTPAWAQPAAWDDPVVHRGPDVPYQLYGGTLDGIATRLDHLERLGVTALYLTPVFEAWSNHRYDAASFDHVDPLLGGDAALQRLLDAAHARGLRVVGDLTTNHTGDHHDWFLKAQADPASPERGFYRFRDDGSYESWLGIDSLPKLDHGSAELARRLYDGDASVVARWLRAGLDGWRIDVANMTGRMGADDHAHRVAQALRRTIDAVRPDAWLLAEHGHDASLDLAGPGWHGTMDYSGFTRPVWCWLNGGAPGGPGREHGLNWLGLPVDVPVLRAEQAVATMREVHAAAPWTAWTGSTLHLDSHDTPRFRTVAGGGTDGWVDAAGTGRERHLLGLALQMTLPGVPVVFAGDELGLTAVDGEHARTPMPWGRESEWDGQTLAAYADWVRLRREHTALRRGGLRWLHAEGDVLTFVREHPDGSVLVHVVRPGADTPGAPVRLPAAALQPGLRAATTLAGAPADLRDGVLTLPGEVGAHVYAL</sequence>
<keyword evidence="1 5" id="KW-0378">Hydrolase</keyword>
<dbReference type="SUPFAM" id="SSF81296">
    <property type="entry name" value="E set domains"/>
    <property type="match status" value="1"/>
</dbReference>
<dbReference type="RefSeq" id="WP_179518831.1">
    <property type="nucleotide sequence ID" value="NZ_JACCAC010000001.1"/>
</dbReference>
<evidence type="ECO:0000313" key="6">
    <source>
        <dbReference type="Proteomes" id="UP000544110"/>
    </source>
</evidence>